<feature type="transmembrane region" description="Helical" evidence="2">
    <location>
        <begin position="20"/>
        <end position="41"/>
    </location>
</feature>
<keyword evidence="2" id="KW-0472">Membrane</keyword>
<evidence type="ECO:0000256" key="1">
    <source>
        <dbReference type="SAM" id="Coils"/>
    </source>
</evidence>
<feature type="transmembrane region" description="Helical" evidence="2">
    <location>
        <begin position="47"/>
        <end position="68"/>
    </location>
</feature>
<organism evidence="3 4">
    <name type="scientific">Rugosimonospora africana</name>
    <dbReference type="NCBI Taxonomy" id="556532"/>
    <lineage>
        <taxon>Bacteria</taxon>
        <taxon>Bacillati</taxon>
        <taxon>Actinomycetota</taxon>
        <taxon>Actinomycetes</taxon>
        <taxon>Micromonosporales</taxon>
        <taxon>Micromonosporaceae</taxon>
        <taxon>Rugosimonospora</taxon>
    </lineage>
</organism>
<evidence type="ECO:0000313" key="4">
    <source>
        <dbReference type="Proteomes" id="UP000642748"/>
    </source>
</evidence>
<name>A0A8J3QLR6_9ACTN</name>
<dbReference type="Proteomes" id="UP000642748">
    <property type="component" value="Unassembled WGS sequence"/>
</dbReference>
<dbReference type="AlphaFoldDB" id="A0A8J3QLR6"/>
<comment type="caution">
    <text evidence="3">The sequence shown here is derived from an EMBL/GenBank/DDBJ whole genome shotgun (WGS) entry which is preliminary data.</text>
</comment>
<keyword evidence="4" id="KW-1185">Reference proteome</keyword>
<gene>
    <name evidence="3" type="ORF">Raf01_05640</name>
</gene>
<accession>A0A8J3QLR6</accession>
<reference evidence="3" key="1">
    <citation type="submission" date="2021-01" db="EMBL/GenBank/DDBJ databases">
        <title>Whole genome shotgun sequence of Rugosimonospora africana NBRC 104875.</title>
        <authorList>
            <person name="Komaki H."/>
            <person name="Tamura T."/>
        </authorList>
    </citation>
    <scope>NUCLEOTIDE SEQUENCE</scope>
    <source>
        <strain evidence="3">NBRC 104875</strain>
    </source>
</reference>
<protein>
    <submittedName>
        <fullName evidence="3">Uncharacterized protein</fullName>
    </submittedName>
</protein>
<keyword evidence="2" id="KW-1133">Transmembrane helix</keyword>
<dbReference type="RefSeq" id="WP_203916086.1">
    <property type="nucleotide sequence ID" value="NZ_BONZ01000006.1"/>
</dbReference>
<keyword evidence="2" id="KW-0812">Transmembrane</keyword>
<feature type="coiled-coil region" evidence="1">
    <location>
        <begin position="75"/>
        <end position="102"/>
    </location>
</feature>
<sequence length="125" mass="12719">MSSSKKSSGERSRGSGGYAFLAVFVAIAAMLLFFGVAVYRYKTGTEVGAALGVITGTVGTILGGFLGVQAGASGKREAEEARRQAEAARQAAEERATALAAALEPDKAVYVLNTVGRPSGLASMS</sequence>
<evidence type="ECO:0000313" key="3">
    <source>
        <dbReference type="EMBL" id="GIH12392.1"/>
    </source>
</evidence>
<evidence type="ECO:0000256" key="2">
    <source>
        <dbReference type="SAM" id="Phobius"/>
    </source>
</evidence>
<proteinExistence type="predicted"/>
<keyword evidence="1" id="KW-0175">Coiled coil</keyword>
<dbReference type="EMBL" id="BONZ01000006">
    <property type="protein sequence ID" value="GIH12392.1"/>
    <property type="molecule type" value="Genomic_DNA"/>
</dbReference>